<organism evidence="2 3">
    <name type="scientific">Gossypium raimondii</name>
    <name type="common">Peruvian cotton</name>
    <name type="synonym">Gossypium klotzschianum subsp. raimondii</name>
    <dbReference type="NCBI Taxonomy" id="29730"/>
    <lineage>
        <taxon>Eukaryota</taxon>
        <taxon>Viridiplantae</taxon>
        <taxon>Streptophyta</taxon>
        <taxon>Embryophyta</taxon>
        <taxon>Tracheophyta</taxon>
        <taxon>Spermatophyta</taxon>
        <taxon>Magnoliopsida</taxon>
        <taxon>eudicotyledons</taxon>
        <taxon>Gunneridae</taxon>
        <taxon>Pentapetalae</taxon>
        <taxon>rosids</taxon>
        <taxon>malvids</taxon>
        <taxon>Malvales</taxon>
        <taxon>Malvaceae</taxon>
        <taxon>Malvoideae</taxon>
        <taxon>Gossypium</taxon>
    </lineage>
</organism>
<proteinExistence type="predicted"/>
<sequence>MDWEATHQNDSLANTTPFWKHMGGLDRTKQSFTRRNPKKLPDQLMAKINSDGACDKQRKKSGTGIICRNAKGEILGVKMTVNDRIPTPFVADAIACLQFKKVFRFGNGVAHELTKEAVTSLRSTDLDYRLPRKEAAKGRKERSGNGNWKRGGIIINEKTLGEEEIFLRLNVGHWLYRNGAWLCVFVQTVGQSPFFNAKSHIK</sequence>
<dbReference type="AlphaFoldDB" id="A0A7J8NQP5"/>
<protein>
    <recommendedName>
        <fullName evidence="1">RNase H type-1 domain-containing protein</fullName>
    </recommendedName>
</protein>
<evidence type="ECO:0000313" key="2">
    <source>
        <dbReference type="EMBL" id="MBA0579154.1"/>
    </source>
</evidence>
<gene>
    <name evidence="2" type="ORF">Gorai_021417</name>
</gene>
<dbReference type="EMBL" id="JABEZZ010000001">
    <property type="protein sequence ID" value="MBA0579154.1"/>
    <property type="molecule type" value="Genomic_DNA"/>
</dbReference>
<comment type="caution">
    <text evidence="2">The sequence shown here is derived from an EMBL/GenBank/DDBJ whole genome shotgun (WGS) entry which is preliminary data.</text>
</comment>
<reference evidence="2 3" key="1">
    <citation type="journal article" date="2019" name="Genome Biol. Evol.">
        <title>Insights into the evolution of the New World diploid cottons (Gossypium, subgenus Houzingenia) based on genome sequencing.</title>
        <authorList>
            <person name="Grover C.E."/>
            <person name="Arick M.A. 2nd"/>
            <person name="Thrash A."/>
            <person name="Conover J.L."/>
            <person name="Sanders W.S."/>
            <person name="Peterson D.G."/>
            <person name="Frelichowski J.E."/>
            <person name="Scheffler J.A."/>
            <person name="Scheffler B.E."/>
            <person name="Wendel J.F."/>
        </authorList>
    </citation>
    <scope>NUCLEOTIDE SEQUENCE [LARGE SCALE GENOMIC DNA]</scope>
    <source>
        <strain evidence="2">8</strain>
        <tissue evidence="2">Leaf</tissue>
    </source>
</reference>
<dbReference type="GO" id="GO:0004523">
    <property type="term" value="F:RNA-DNA hybrid ribonuclease activity"/>
    <property type="evidence" value="ECO:0007669"/>
    <property type="project" value="InterPro"/>
</dbReference>
<evidence type="ECO:0000313" key="3">
    <source>
        <dbReference type="Proteomes" id="UP000593578"/>
    </source>
</evidence>
<feature type="domain" description="RNase H type-1" evidence="1">
    <location>
        <begin position="49"/>
        <end position="97"/>
    </location>
</feature>
<dbReference type="InterPro" id="IPR002156">
    <property type="entry name" value="RNaseH_domain"/>
</dbReference>
<evidence type="ECO:0000259" key="1">
    <source>
        <dbReference type="Pfam" id="PF13456"/>
    </source>
</evidence>
<accession>A0A7J8NQP5</accession>
<dbReference type="Proteomes" id="UP000593578">
    <property type="component" value="Unassembled WGS sequence"/>
</dbReference>
<feature type="non-terminal residue" evidence="2">
    <location>
        <position position="1"/>
    </location>
</feature>
<dbReference type="GO" id="GO:0003676">
    <property type="term" value="F:nucleic acid binding"/>
    <property type="evidence" value="ECO:0007669"/>
    <property type="project" value="InterPro"/>
</dbReference>
<dbReference type="Pfam" id="PF13456">
    <property type="entry name" value="RVT_3"/>
    <property type="match status" value="1"/>
</dbReference>
<name>A0A7J8NQP5_GOSRA</name>